<comment type="caution">
    <text evidence="1">The sequence shown here is derived from an EMBL/GenBank/DDBJ whole genome shotgun (WGS) entry which is preliminary data.</text>
</comment>
<gene>
    <name evidence="1" type="ORF">CJD50_06945</name>
</gene>
<name>A0A2A2MEJ1_9GAMM</name>
<accession>A0A2A2MEJ1</accession>
<dbReference type="RefSeq" id="WP_008813831.1">
    <property type="nucleotide sequence ID" value="NZ_CALECD010000035.1"/>
</dbReference>
<dbReference type="Proteomes" id="UP000218796">
    <property type="component" value="Unassembled WGS sequence"/>
</dbReference>
<keyword evidence="2" id="KW-1185">Reference proteome</keyword>
<sequence length="70" mass="7723">MKASYISYYDGLDEKGKVVFQGNGSHIVNSETEEPSPHEMLAAINQYLIKSAKAHNSAIARIVIKGLFKL</sequence>
<protein>
    <submittedName>
        <fullName evidence="1">Uncharacterized protein</fullName>
    </submittedName>
</protein>
<evidence type="ECO:0000313" key="1">
    <source>
        <dbReference type="EMBL" id="PAV97382.1"/>
    </source>
</evidence>
<proteinExistence type="predicted"/>
<dbReference type="GeneID" id="69639072"/>
<dbReference type="OrthoDB" id="6637052at2"/>
<dbReference type="AlphaFoldDB" id="A0A2A2MEJ1"/>
<reference evidence="1 2" key="1">
    <citation type="submission" date="2017-08" db="EMBL/GenBank/DDBJ databases">
        <title>Draft Genome Sequence of Hafnia alvei CITHA-6 Isolated from Raw Bovine Milk.</title>
        <authorList>
            <person name="Culligan E.P."/>
            <person name="Mcsweeney A."/>
            <person name="O'Doherty C."/>
            <person name="Gleeson E."/>
            <person name="O'Riordan D."/>
            <person name="Sleator R.D."/>
        </authorList>
    </citation>
    <scope>NUCLEOTIDE SEQUENCE [LARGE SCALE GENOMIC DNA]</scope>
    <source>
        <strain evidence="1 2">CITHA-6</strain>
    </source>
</reference>
<dbReference type="KEGG" id="hpar:AL518_12960"/>
<evidence type="ECO:0000313" key="2">
    <source>
        <dbReference type="Proteomes" id="UP000218796"/>
    </source>
</evidence>
<organism evidence="1 2">
    <name type="scientific">Hafnia paralvei</name>
    <dbReference type="NCBI Taxonomy" id="546367"/>
    <lineage>
        <taxon>Bacteria</taxon>
        <taxon>Pseudomonadati</taxon>
        <taxon>Pseudomonadota</taxon>
        <taxon>Gammaproteobacteria</taxon>
        <taxon>Enterobacterales</taxon>
        <taxon>Hafniaceae</taxon>
        <taxon>Hafnia</taxon>
    </lineage>
</organism>
<dbReference type="EMBL" id="NQMS01000002">
    <property type="protein sequence ID" value="PAV97382.1"/>
    <property type="molecule type" value="Genomic_DNA"/>
</dbReference>